<dbReference type="InterPro" id="IPR043129">
    <property type="entry name" value="ATPase_NBD"/>
</dbReference>
<dbReference type="PANTHER" id="PTHR18964">
    <property type="entry name" value="ROK (REPRESSOR, ORF, KINASE) FAMILY"/>
    <property type="match status" value="1"/>
</dbReference>
<dbReference type="AlphaFoldDB" id="A0A7J5LGK1"/>
<comment type="similarity">
    <text evidence="1">Belongs to the ROK (NagC/XylR) family.</text>
</comment>
<dbReference type="Pfam" id="PF00480">
    <property type="entry name" value="ROK"/>
    <property type="match status" value="1"/>
</dbReference>
<dbReference type="Gene3D" id="3.30.420.40">
    <property type="match status" value="2"/>
</dbReference>
<reference evidence="2 3" key="1">
    <citation type="journal article" date="2019" name="Nat. Med.">
        <title>A library of human gut bacterial isolates paired with longitudinal multiomics data enables mechanistic microbiome research.</title>
        <authorList>
            <person name="Poyet M."/>
            <person name="Groussin M."/>
            <person name="Gibbons S.M."/>
            <person name="Avila-Pacheco J."/>
            <person name="Jiang X."/>
            <person name="Kearney S.M."/>
            <person name="Perrotta A.R."/>
            <person name="Berdy B."/>
            <person name="Zhao S."/>
            <person name="Lieberman T.D."/>
            <person name="Swanson P.K."/>
            <person name="Smith M."/>
            <person name="Roesemann S."/>
            <person name="Alexander J.E."/>
            <person name="Rich S.A."/>
            <person name="Livny J."/>
            <person name="Vlamakis H."/>
            <person name="Clish C."/>
            <person name="Bullock K."/>
            <person name="Deik A."/>
            <person name="Scott J."/>
            <person name="Pierce K.A."/>
            <person name="Xavier R.J."/>
            <person name="Alm E.J."/>
        </authorList>
    </citation>
    <scope>NUCLEOTIDE SEQUENCE [LARGE SCALE GENOMIC DNA]</scope>
    <source>
        <strain evidence="2 3">BIOML-A6</strain>
    </source>
</reference>
<proteinExistence type="inferred from homology"/>
<evidence type="ECO:0000313" key="3">
    <source>
        <dbReference type="Proteomes" id="UP000467334"/>
    </source>
</evidence>
<organism evidence="2 3">
    <name type="scientific">Bacteroides stercoris</name>
    <dbReference type="NCBI Taxonomy" id="46506"/>
    <lineage>
        <taxon>Bacteria</taxon>
        <taxon>Pseudomonadati</taxon>
        <taxon>Bacteroidota</taxon>
        <taxon>Bacteroidia</taxon>
        <taxon>Bacteroidales</taxon>
        <taxon>Bacteroidaceae</taxon>
        <taxon>Bacteroides</taxon>
    </lineage>
</organism>
<evidence type="ECO:0000313" key="2">
    <source>
        <dbReference type="EMBL" id="KAB5316209.1"/>
    </source>
</evidence>
<protein>
    <submittedName>
        <fullName evidence="2">ROK family protein</fullName>
    </submittedName>
</protein>
<dbReference type="SUPFAM" id="SSF53067">
    <property type="entry name" value="Actin-like ATPase domain"/>
    <property type="match status" value="1"/>
</dbReference>
<dbReference type="EMBL" id="WCLE01000003">
    <property type="protein sequence ID" value="KAB5316209.1"/>
    <property type="molecule type" value="Genomic_DNA"/>
</dbReference>
<comment type="caution">
    <text evidence="2">The sequence shown here is derived from an EMBL/GenBank/DDBJ whole genome shotgun (WGS) entry which is preliminary data.</text>
</comment>
<dbReference type="RefSeq" id="WP_117941273.1">
    <property type="nucleotide sequence ID" value="NZ_CP081913.1"/>
</dbReference>
<dbReference type="Proteomes" id="UP000467334">
    <property type="component" value="Unassembled WGS sequence"/>
</dbReference>
<evidence type="ECO:0000256" key="1">
    <source>
        <dbReference type="ARBA" id="ARBA00006479"/>
    </source>
</evidence>
<sequence>MYYIGIDLGGTVIKVGLVREGQMIGSRRLEANSKNGLKPRLEMIANAVEDLRTEFGIPFGNLGGVFLAFPGIVDVHSKRAVSTNAKYDDAPSVDLQRWCLEHWNVPFAIDNDARAATVGEWQFGIARGKENIVMMTIGTGIGTGVVLEGRVLYGQHCRAGALGGHLIVDYKGRQCSCGNIGCVEAHASSFFLPQIVRDNKRLNREFAMDTVNYDFKNLFTQVSAGVADAKLVIEDCISVWSAAIVNYIHAYDPQIVILGGGIMKSGNLILPYIRERVNALAWYPNEKVEIVASSLGDNAALVAAEYYF</sequence>
<name>A0A7J5LGK1_BACSE</name>
<dbReference type="InterPro" id="IPR000600">
    <property type="entry name" value="ROK"/>
</dbReference>
<gene>
    <name evidence="2" type="ORF">F9958_02135</name>
</gene>
<dbReference type="PANTHER" id="PTHR18964:SF149">
    <property type="entry name" value="BIFUNCTIONAL UDP-N-ACETYLGLUCOSAMINE 2-EPIMERASE_N-ACETYLMANNOSAMINE KINASE"/>
    <property type="match status" value="1"/>
</dbReference>
<accession>A0A7J5LGK1</accession>